<dbReference type="InterPro" id="IPR012938">
    <property type="entry name" value="Glc/Sorbosone_DH"/>
</dbReference>
<keyword evidence="4" id="KW-1185">Reference proteome</keyword>
<feature type="signal peptide" evidence="1">
    <location>
        <begin position="1"/>
        <end position="18"/>
    </location>
</feature>
<reference evidence="3 4" key="1">
    <citation type="journal article" date="2014" name="ISME J.">
        <title>Adaptation of an abundant Roseobacter RCA organism to pelagic systems revealed by genomic and transcriptomic analyses.</title>
        <authorList>
            <person name="Voget S."/>
            <person name="Wemheuer B."/>
            <person name="Brinkhoff T."/>
            <person name="Vollmers J."/>
            <person name="Dietrich S."/>
            <person name="Giebel H.A."/>
            <person name="Beardsley C."/>
            <person name="Sardemann C."/>
            <person name="Bakenhus I."/>
            <person name="Billerbeck S."/>
            <person name="Daniel R."/>
            <person name="Simon M."/>
        </authorList>
    </citation>
    <scope>NUCLEOTIDE SEQUENCE [LARGE SCALE GENOMIC DNA]</scope>
    <source>
        <strain evidence="3 4">RCA23</strain>
    </source>
</reference>
<dbReference type="EC" id="1.1.5.-" evidence="3"/>
<evidence type="ECO:0000256" key="1">
    <source>
        <dbReference type="SAM" id="SignalP"/>
    </source>
</evidence>
<evidence type="ECO:0000313" key="4">
    <source>
        <dbReference type="Proteomes" id="UP000028680"/>
    </source>
</evidence>
<dbReference type="Gene3D" id="2.120.10.30">
    <property type="entry name" value="TolB, C-terminal domain"/>
    <property type="match status" value="1"/>
</dbReference>
<dbReference type="Proteomes" id="UP000028680">
    <property type="component" value="Chromosome"/>
</dbReference>
<evidence type="ECO:0000313" key="3">
    <source>
        <dbReference type="EMBL" id="AII87799.1"/>
    </source>
</evidence>
<keyword evidence="1" id="KW-0732">Signal</keyword>
<dbReference type="InterPro" id="IPR011042">
    <property type="entry name" value="6-blade_b-propeller_TolB-like"/>
</dbReference>
<gene>
    <name evidence="3" type="primary">yliI</name>
    <name evidence="3" type="ORF">RCA23_c22760</name>
</gene>
<dbReference type="RefSeq" id="WP_044050463.1">
    <property type="nucleotide sequence ID" value="NZ_CP003984.1"/>
</dbReference>
<accession>A0AAN0RKQ5</accession>
<dbReference type="EMBL" id="CP003984">
    <property type="protein sequence ID" value="AII87799.1"/>
    <property type="molecule type" value="Genomic_DNA"/>
</dbReference>
<feature type="chain" id="PRO_5042962830" evidence="1">
    <location>
        <begin position="19"/>
        <end position="376"/>
    </location>
</feature>
<dbReference type="InterPro" id="IPR011041">
    <property type="entry name" value="Quinoprot_gluc/sorb_DH_b-prop"/>
</dbReference>
<evidence type="ECO:0000259" key="2">
    <source>
        <dbReference type="Pfam" id="PF07995"/>
    </source>
</evidence>
<dbReference type="PANTHER" id="PTHR19328:SF75">
    <property type="entry name" value="ALDOSE SUGAR DEHYDROGENASE YLII"/>
    <property type="match status" value="1"/>
</dbReference>
<dbReference type="AlphaFoldDB" id="A0AAN0RKQ5"/>
<dbReference type="Pfam" id="PF07995">
    <property type="entry name" value="GSDH"/>
    <property type="match status" value="1"/>
</dbReference>
<feature type="domain" description="Glucose/Sorbosone dehydrogenase" evidence="2">
    <location>
        <begin position="38"/>
        <end position="370"/>
    </location>
</feature>
<dbReference type="KEGG" id="ptp:RCA23_c22760"/>
<sequence>MRTVILILFISFASNTWANNVVTGSAGSRLLREVVSEFDSPWAMSFINSDSLLVTTKTGKLWLVNANGEHSLVSGVPKVFAGGQGGLGDVVLHPNYEKNNLVYISYIDSDDAGRTRYASVIRGTLKNSDKPKLKNIETIWKQTPAQPGKGHFSHRIAFGLDGTQHAGKIFITSGDRQAQAPAQRWDMALGKIIRLNEDGTIPVDNPFQDKGDLAKTFWTVGHRNALGVAFAKNGQLWAHEMGPRHGDELNLILAGENYGWPLVSEGNHYSGARIPIHQTRTEFMAPKLYWVPTMAPSGLFFYEGDEFYEWNGNAFIGGLKSKALVRIGFVDGEPFEAERFSWAKRVRDVEMDHDGAIWVIEDGPNGRLIKFTKPTE</sequence>
<organism evidence="3 4">
    <name type="scientific">Planktomarina temperata RCA23</name>
    <dbReference type="NCBI Taxonomy" id="666509"/>
    <lineage>
        <taxon>Bacteria</taxon>
        <taxon>Pseudomonadati</taxon>
        <taxon>Pseudomonadota</taxon>
        <taxon>Alphaproteobacteria</taxon>
        <taxon>Rhodobacterales</taxon>
        <taxon>Paracoccaceae</taxon>
        <taxon>Planktomarina</taxon>
    </lineage>
</organism>
<keyword evidence="3" id="KW-0560">Oxidoreductase</keyword>
<dbReference type="SUPFAM" id="SSF50952">
    <property type="entry name" value="Soluble quinoprotein glucose dehydrogenase"/>
    <property type="match status" value="1"/>
</dbReference>
<dbReference type="GO" id="GO:0016491">
    <property type="term" value="F:oxidoreductase activity"/>
    <property type="evidence" value="ECO:0007669"/>
    <property type="project" value="UniProtKB-KW"/>
</dbReference>
<protein>
    <submittedName>
        <fullName evidence="3">Soluble aldose sugar dehydrogenase YliI</fullName>
        <ecNumber evidence="3">1.1.5.-</ecNumber>
    </submittedName>
</protein>
<proteinExistence type="predicted"/>
<dbReference type="PANTHER" id="PTHR19328">
    <property type="entry name" value="HEDGEHOG-INTERACTING PROTEIN"/>
    <property type="match status" value="1"/>
</dbReference>
<name>A0AAN0RKQ5_9RHOB</name>